<dbReference type="Proteomes" id="UP000070226">
    <property type="component" value="Unassembled WGS sequence"/>
</dbReference>
<accession>A0A133S6F6</accession>
<protein>
    <recommendedName>
        <fullName evidence="1">MobA-like NTP transferase domain-containing protein</fullName>
    </recommendedName>
</protein>
<dbReference type="GO" id="GO:0016779">
    <property type="term" value="F:nucleotidyltransferase activity"/>
    <property type="evidence" value="ECO:0007669"/>
    <property type="project" value="UniProtKB-ARBA"/>
</dbReference>
<dbReference type="STRING" id="39777.B7L28_01605"/>
<evidence type="ECO:0000313" key="3">
    <source>
        <dbReference type="Proteomes" id="UP000070226"/>
    </source>
</evidence>
<dbReference type="Gene3D" id="3.90.550.10">
    <property type="entry name" value="Spore Coat Polysaccharide Biosynthesis Protein SpsA, Chain A"/>
    <property type="match status" value="1"/>
</dbReference>
<proteinExistence type="predicted"/>
<evidence type="ECO:0000313" key="2">
    <source>
        <dbReference type="EMBL" id="KXA65264.1"/>
    </source>
</evidence>
<reference evidence="2 3" key="1">
    <citation type="submission" date="2016-01" db="EMBL/GenBank/DDBJ databases">
        <authorList>
            <person name="Oliw E.H."/>
        </authorList>
    </citation>
    <scope>NUCLEOTIDE SEQUENCE [LARGE SCALE GENOMIC DNA]</scope>
    <source>
        <strain evidence="2 3">CMW7756B</strain>
    </source>
</reference>
<sequence length="244" mass="26953">MSLGSKMEYKTGESAPLGGALSRETPCIGIVLLAAGQSRRMGTNKQLLPWRGKTILDAVCHALQIGWKRTNPSWNLKTYPMVAVTSGDHDIDHIASSYGFSIIHNECSDLGQGTSIALGVKYLMNEFGTRALDGIICSVSDQPLLNPMVVEQLITSFQQHRDETNRTIVVPKYGTTQHPGNPVLFGAHWFEDLQHIEGDQGGRTIIRGVGQNFVEYVSIIPEWGFDIDTPEDYNDLQHRESEGV</sequence>
<dbReference type="InterPro" id="IPR025877">
    <property type="entry name" value="MobA-like_NTP_Trfase"/>
</dbReference>
<dbReference type="PANTHER" id="PTHR43777">
    <property type="entry name" value="MOLYBDENUM COFACTOR CYTIDYLYLTRANSFERASE"/>
    <property type="match status" value="1"/>
</dbReference>
<dbReference type="InterPro" id="IPR029044">
    <property type="entry name" value="Nucleotide-diphossugar_trans"/>
</dbReference>
<dbReference type="SUPFAM" id="SSF53448">
    <property type="entry name" value="Nucleotide-diphospho-sugar transferases"/>
    <property type="match status" value="1"/>
</dbReference>
<dbReference type="AlphaFoldDB" id="A0A133S6F6"/>
<evidence type="ECO:0000259" key="1">
    <source>
        <dbReference type="Pfam" id="PF12804"/>
    </source>
</evidence>
<organism evidence="2">
    <name type="scientific">Veillonella atypica</name>
    <dbReference type="NCBI Taxonomy" id="39777"/>
    <lineage>
        <taxon>Bacteria</taxon>
        <taxon>Bacillati</taxon>
        <taxon>Bacillota</taxon>
        <taxon>Negativicutes</taxon>
        <taxon>Veillonellales</taxon>
        <taxon>Veillonellaceae</taxon>
        <taxon>Veillonella</taxon>
    </lineage>
</organism>
<dbReference type="CDD" id="cd04182">
    <property type="entry name" value="GT_2_like_f"/>
    <property type="match status" value="1"/>
</dbReference>
<feature type="domain" description="MobA-like NTP transferase" evidence="1">
    <location>
        <begin position="31"/>
        <end position="207"/>
    </location>
</feature>
<name>A0A133S6F6_9FIRM</name>
<comment type="caution">
    <text evidence="2">The sequence shown here is derived from an EMBL/GenBank/DDBJ whole genome shotgun (WGS) entry which is preliminary data.</text>
</comment>
<dbReference type="PANTHER" id="PTHR43777:SF1">
    <property type="entry name" value="MOLYBDENUM COFACTOR CYTIDYLYLTRANSFERASE"/>
    <property type="match status" value="1"/>
</dbReference>
<dbReference type="Pfam" id="PF12804">
    <property type="entry name" value="NTP_transf_3"/>
    <property type="match status" value="1"/>
</dbReference>
<dbReference type="EMBL" id="LRQT01000007">
    <property type="protein sequence ID" value="KXA65264.1"/>
    <property type="molecule type" value="Genomic_DNA"/>
</dbReference>
<gene>
    <name evidence="2" type="ORF">HMPREF3233_00410</name>
</gene>
<dbReference type="PATRIC" id="fig|39777.7.peg.400"/>